<organism evidence="1 2">
    <name type="scientific">Racocetra persica</name>
    <dbReference type="NCBI Taxonomy" id="160502"/>
    <lineage>
        <taxon>Eukaryota</taxon>
        <taxon>Fungi</taxon>
        <taxon>Fungi incertae sedis</taxon>
        <taxon>Mucoromycota</taxon>
        <taxon>Glomeromycotina</taxon>
        <taxon>Glomeromycetes</taxon>
        <taxon>Diversisporales</taxon>
        <taxon>Gigasporaceae</taxon>
        <taxon>Racocetra</taxon>
    </lineage>
</organism>
<comment type="caution">
    <text evidence="1">The sequence shown here is derived from an EMBL/GenBank/DDBJ whole genome shotgun (WGS) entry which is preliminary data.</text>
</comment>
<feature type="non-terminal residue" evidence="1">
    <location>
        <position position="136"/>
    </location>
</feature>
<accession>A0ACA9L8Z0</accession>
<keyword evidence="2" id="KW-1185">Reference proteome</keyword>
<gene>
    <name evidence="1" type="ORF">RPERSI_LOCUS2376</name>
</gene>
<protein>
    <submittedName>
        <fullName evidence="1">21340_t:CDS:1</fullName>
    </submittedName>
</protein>
<name>A0ACA9L8Z0_9GLOM</name>
<evidence type="ECO:0000313" key="1">
    <source>
        <dbReference type="EMBL" id="CAG8513715.1"/>
    </source>
</evidence>
<reference evidence="1" key="1">
    <citation type="submission" date="2021-06" db="EMBL/GenBank/DDBJ databases">
        <authorList>
            <person name="Kallberg Y."/>
            <person name="Tangrot J."/>
            <person name="Rosling A."/>
        </authorList>
    </citation>
    <scope>NUCLEOTIDE SEQUENCE</scope>
    <source>
        <strain evidence="1">MA461A</strain>
    </source>
</reference>
<dbReference type="EMBL" id="CAJVQC010002577">
    <property type="protein sequence ID" value="CAG8513715.1"/>
    <property type="molecule type" value="Genomic_DNA"/>
</dbReference>
<evidence type="ECO:0000313" key="2">
    <source>
        <dbReference type="Proteomes" id="UP000789920"/>
    </source>
</evidence>
<sequence length="136" mass="15653">MNELEDLFHDEQYIFASILIPVPPYEPILILNSMTKLNYENPICDDQDISASTSTQAPFPEVMIDSNLFDNESDRSDDPSDSNRFNYKVKTSEITNGVMKKATYECIKSSLHAPQVTSDPTKRHNIYSQRIQCQWK</sequence>
<proteinExistence type="predicted"/>
<dbReference type="Proteomes" id="UP000789920">
    <property type="component" value="Unassembled WGS sequence"/>
</dbReference>